<dbReference type="Gene3D" id="3.10.450.620">
    <property type="entry name" value="JHP933, nucleotidyltransferase-like core domain"/>
    <property type="match status" value="1"/>
</dbReference>
<evidence type="ECO:0000313" key="2">
    <source>
        <dbReference type="Proteomes" id="UP000318422"/>
    </source>
</evidence>
<dbReference type="Pfam" id="PF08843">
    <property type="entry name" value="AbiEii"/>
    <property type="match status" value="1"/>
</dbReference>
<name>A0A4Y4CUQ5_ZOORA</name>
<gene>
    <name evidence="1" type="ORF">ZRA01_18950</name>
</gene>
<dbReference type="InterPro" id="IPR014942">
    <property type="entry name" value="AbiEii"/>
</dbReference>
<reference evidence="1 2" key="1">
    <citation type="submission" date="2019-06" db="EMBL/GenBank/DDBJ databases">
        <title>Whole genome shotgun sequence of Zoogloea ramigera NBRC 15342.</title>
        <authorList>
            <person name="Hosoyama A."/>
            <person name="Uohara A."/>
            <person name="Ohji S."/>
            <person name="Ichikawa N."/>
        </authorList>
    </citation>
    <scope>NUCLEOTIDE SEQUENCE [LARGE SCALE GENOMIC DNA]</scope>
    <source>
        <strain evidence="1 2">NBRC 15342</strain>
    </source>
</reference>
<comment type="caution">
    <text evidence="1">The sequence shown here is derived from an EMBL/GenBank/DDBJ whole genome shotgun (WGS) entry which is preliminary data.</text>
</comment>
<dbReference type="EMBL" id="BJNV01000027">
    <property type="protein sequence ID" value="GEC95822.1"/>
    <property type="molecule type" value="Genomic_DNA"/>
</dbReference>
<organism evidence="1 2">
    <name type="scientific">Zoogloea ramigera</name>
    <dbReference type="NCBI Taxonomy" id="350"/>
    <lineage>
        <taxon>Bacteria</taxon>
        <taxon>Pseudomonadati</taxon>
        <taxon>Pseudomonadota</taxon>
        <taxon>Betaproteobacteria</taxon>
        <taxon>Rhodocyclales</taxon>
        <taxon>Zoogloeaceae</taxon>
        <taxon>Zoogloea</taxon>
    </lineage>
</organism>
<accession>A0A4Y4CUQ5</accession>
<evidence type="ECO:0008006" key="3">
    <source>
        <dbReference type="Google" id="ProtNLM"/>
    </source>
</evidence>
<sequence>MKKDRATAGVATAKDLEVIKRAAIVAMFADDELMDLLVLKGGNAMDIVHQANSRASVDLDFSMDEDLDYEAVQPKIERTIRATFEQHKYYAFDVKMTQKPGKMPEDLASFWGGYLVEFKLISQKRADEVKHDLATMRREAIRLGEGPKFTIDISRHEYTADKKEYELDGYVIYAYPPEMIVSEKLRAICQQMPEYAEIIQRNGLGNQRARDFLDIEVLVRMFDIDLTTERVRYMVEQMFAAKRVPLALLGKIGYTRDFHAQGYEAVRATMKPGVEVKPFNEYFDFVVEACRGLEPLWNM</sequence>
<dbReference type="RefSeq" id="WP_141351559.1">
    <property type="nucleotide sequence ID" value="NZ_BJNV01000027.1"/>
</dbReference>
<keyword evidence="2" id="KW-1185">Reference proteome</keyword>
<evidence type="ECO:0000313" key="1">
    <source>
        <dbReference type="EMBL" id="GEC95822.1"/>
    </source>
</evidence>
<proteinExistence type="predicted"/>
<dbReference type="AlphaFoldDB" id="A0A4Y4CUQ5"/>
<dbReference type="Proteomes" id="UP000318422">
    <property type="component" value="Unassembled WGS sequence"/>
</dbReference>
<protein>
    <recommendedName>
        <fullName evidence="3">Nucleotidyltransferase AbiEii toxin of type IV toxin-antitoxin system</fullName>
    </recommendedName>
</protein>
<dbReference type="OrthoDB" id="8683379at2"/>